<comment type="caution">
    <text evidence="2">The sequence shown here is derived from an EMBL/GenBank/DDBJ whole genome shotgun (WGS) entry which is preliminary data.</text>
</comment>
<evidence type="ECO:0000259" key="1">
    <source>
        <dbReference type="PROSITE" id="PS50181"/>
    </source>
</evidence>
<dbReference type="Pfam" id="PF00646">
    <property type="entry name" value="F-box"/>
    <property type="match status" value="1"/>
</dbReference>
<evidence type="ECO:0000313" key="2">
    <source>
        <dbReference type="EMBL" id="KAF7375230.1"/>
    </source>
</evidence>
<dbReference type="AlphaFoldDB" id="A0A8H6ZGJ9"/>
<sequence length="571" mass="64724">MEATEATISKSRKFFSFKKTRNTRLHPVKGGTSLVGLPFDILNEILGYIPRNCILNLCLLSRNMFSQLVPVLYASIDLKSSSACRTALKRLVSEPDLCSHIRKFTVRPNHPSRWGSEKSVDESWVVDCLEQLASSGHLENLNTFIWDGLESPKDSLWLVLRLNCPLLRYVGTSVGLTTQRLLPESHLFDFRDLVGFSLVTQKFVRWINLYTGQPVPDRLWEMLLVHSPNLVELTIDGTCLVSQLWNIRKIFTGRWRFLRSLSLGNVSSRSLDTDTPEGTAFLAAHPRLENLTFFGSLSGYSNGVSSLPLMPLPRLETFTGKINQLKEISSTQLPALRTIRLCDFFSPAAQFAPILQNFHSVTSLAVSSTSSFPLDYFSDAIHLTPHLRSFILTLPRKRKLTDQPQSMGKFALRIASKYPSLEEFTIRDVADWDHEDQLNENYRLSALAGGPQLPLRGSFPTCDTKYREYPSHFSPLNEVLLVVNDVPLPPKSSLRTGVYGLRRYNDDRAAAVIDMTAVENKDIKVRGFMSPPSKIYLADVFDYMEYILNHRAPGHGHRPSDLHRPRYRAHD</sequence>
<feature type="domain" description="F-box" evidence="1">
    <location>
        <begin position="31"/>
        <end position="76"/>
    </location>
</feature>
<dbReference type="PROSITE" id="PS50181">
    <property type="entry name" value="FBOX"/>
    <property type="match status" value="1"/>
</dbReference>
<organism evidence="2 3">
    <name type="scientific">Mycena sanguinolenta</name>
    <dbReference type="NCBI Taxonomy" id="230812"/>
    <lineage>
        <taxon>Eukaryota</taxon>
        <taxon>Fungi</taxon>
        <taxon>Dikarya</taxon>
        <taxon>Basidiomycota</taxon>
        <taxon>Agaricomycotina</taxon>
        <taxon>Agaricomycetes</taxon>
        <taxon>Agaricomycetidae</taxon>
        <taxon>Agaricales</taxon>
        <taxon>Marasmiineae</taxon>
        <taxon>Mycenaceae</taxon>
        <taxon>Mycena</taxon>
    </lineage>
</organism>
<keyword evidence="3" id="KW-1185">Reference proteome</keyword>
<reference evidence="2" key="1">
    <citation type="submission" date="2020-05" db="EMBL/GenBank/DDBJ databases">
        <title>Mycena genomes resolve the evolution of fungal bioluminescence.</title>
        <authorList>
            <person name="Tsai I.J."/>
        </authorList>
    </citation>
    <scope>NUCLEOTIDE SEQUENCE</scope>
    <source>
        <strain evidence="2">160909Yilan</strain>
    </source>
</reference>
<dbReference type="OrthoDB" id="2870744at2759"/>
<evidence type="ECO:0000313" key="3">
    <source>
        <dbReference type="Proteomes" id="UP000623467"/>
    </source>
</evidence>
<gene>
    <name evidence="2" type="ORF">MSAN_00409600</name>
</gene>
<protein>
    <submittedName>
        <fullName evidence="2">F-box domain-containing protein</fullName>
    </submittedName>
</protein>
<name>A0A8H6ZGJ9_9AGAR</name>
<dbReference type="SUPFAM" id="SSF52047">
    <property type="entry name" value="RNI-like"/>
    <property type="match status" value="1"/>
</dbReference>
<dbReference type="Gene3D" id="3.80.10.10">
    <property type="entry name" value="Ribonuclease Inhibitor"/>
    <property type="match status" value="1"/>
</dbReference>
<dbReference type="EMBL" id="JACAZH010000002">
    <property type="protein sequence ID" value="KAF7375230.1"/>
    <property type="molecule type" value="Genomic_DNA"/>
</dbReference>
<proteinExistence type="predicted"/>
<dbReference type="Proteomes" id="UP000623467">
    <property type="component" value="Unassembled WGS sequence"/>
</dbReference>
<dbReference type="InterPro" id="IPR001810">
    <property type="entry name" value="F-box_dom"/>
</dbReference>
<dbReference type="InterPro" id="IPR032675">
    <property type="entry name" value="LRR_dom_sf"/>
</dbReference>
<accession>A0A8H6ZGJ9</accession>